<dbReference type="VEuPathDB" id="FungiDB:H310_09697"/>
<name>A0A024TVK5_9STRA</name>
<dbReference type="RefSeq" id="XP_008874070.1">
    <property type="nucleotide sequence ID" value="XM_008875848.1"/>
</dbReference>
<dbReference type="EMBL" id="KI913973">
    <property type="protein sequence ID" value="ETV97362.1"/>
    <property type="molecule type" value="Genomic_DNA"/>
</dbReference>
<evidence type="ECO:0000313" key="2">
    <source>
        <dbReference type="EMBL" id="ETV97362.1"/>
    </source>
</evidence>
<dbReference type="AlphaFoldDB" id="A0A024TVK5"/>
<sequence>MNMPWRGGVVYAPAAGAAAGGWPLDPSQVPLPAGEEGDFSGAATRQAPPRTTGATASQQPSQSQGDQNDVDMGEDVPYVFHAPAIPQAPSFSGSTKQERRVFMRAYQKYVSQINALQTAGATGNDGNPSPVVLDHTSGILI</sequence>
<feature type="region of interest" description="Disordered" evidence="1">
    <location>
        <begin position="16"/>
        <end position="75"/>
    </location>
</feature>
<gene>
    <name evidence="2" type="ORF">H310_09697</name>
</gene>
<feature type="compositionally biased region" description="Polar residues" evidence="1">
    <location>
        <begin position="52"/>
        <end position="67"/>
    </location>
</feature>
<dbReference type="GeneID" id="20086747"/>
<accession>A0A024TVK5</accession>
<feature type="region of interest" description="Disordered" evidence="1">
    <location>
        <begin position="120"/>
        <end position="141"/>
    </location>
</feature>
<protein>
    <submittedName>
        <fullName evidence="2">Uncharacterized protein</fullName>
    </submittedName>
</protein>
<organism evidence="2">
    <name type="scientific">Aphanomyces invadans</name>
    <dbReference type="NCBI Taxonomy" id="157072"/>
    <lineage>
        <taxon>Eukaryota</taxon>
        <taxon>Sar</taxon>
        <taxon>Stramenopiles</taxon>
        <taxon>Oomycota</taxon>
        <taxon>Saprolegniomycetes</taxon>
        <taxon>Saprolegniales</taxon>
        <taxon>Verrucalvaceae</taxon>
        <taxon>Aphanomyces</taxon>
    </lineage>
</organism>
<proteinExistence type="predicted"/>
<reference evidence="2" key="1">
    <citation type="submission" date="2013-12" db="EMBL/GenBank/DDBJ databases">
        <title>The Genome Sequence of Aphanomyces invadans NJM9701.</title>
        <authorList>
            <consortium name="The Broad Institute Genomics Platform"/>
            <person name="Russ C."/>
            <person name="Tyler B."/>
            <person name="van West P."/>
            <person name="Dieguez-Uribeondo J."/>
            <person name="Young S.K."/>
            <person name="Zeng Q."/>
            <person name="Gargeya S."/>
            <person name="Fitzgerald M."/>
            <person name="Abouelleil A."/>
            <person name="Alvarado L."/>
            <person name="Chapman S.B."/>
            <person name="Gainer-Dewar J."/>
            <person name="Goldberg J."/>
            <person name="Griggs A."/>
            <person name="Gujja S."/>
            <person name="Hansen M."/>
            <person name="Howarth C."/>
            <person name="Imamovic A."/>
            <person name="Ireland A."/>
            <person name="Larimer J."/>
            <person name="McCowan C."/>
            <person name="Murphy C."/>
            <person name="Pearson M."/>
            <person name="Poon T.W."/>
            <person name="Priest M."/>
            <person name="Roberts A."/>
            <person name="Saif S."/>
            <person name="Shea T."/>
            <person name="Sykes S."/>
            <person name="Wortman J."/>
            <person name="Nusbaum C."/>
            <person name="Birren B."/>
        </authorList>
    </citation>
    <scope>NUCLEOTIDE SEQUENCE [LARGE SCALE GENOMIC DNA]</scope>
    <source>
        <strain evidence="2">NJM9701</strain>
    </source>
</reference>
<evidence type="ECO:0000256" key="1">
    <source>
        <dbReference type="SAM" id="MobiDB-lite"/>
    </source>
</evidence>